<dbReference type="PIRSF" id="PIRSF004491">
    <property type="entry name" value="FAD_Synth"/>
    <property type="match status" value="1"/>
</dbReference>
<dbReference type="GO" id="GO:0008531">
    <property type="term" value="F:riboflavin kinase activity"/>
    <property type="evidence" value="ECO:0007669"/>
    <property type="project" value="UniProtKB-UniRule"/>
</dbReference>
<keyword evidence="4 15" id="KW-0285">Flavoprotein</keyword>
<comment type="function">
    <text evidence="1">Catalyzes the phosphorylation of riboflavin to FMN followed by the adenylation of FMN to FAD.</text>
</comment>
<dbReference type="STRING" id="1391653.AKJ08_0684"/>
<name>A0A0K1P9X1_9BACT</name>
<dbReference type="SMART" id="SM00904">
    <property type="entry name" value="Flavokinase"/>
    <property type="match status" value="1"/>
</dbReference>
<dbReference type="SUPFAM" id="SSF82114">
    <property type="entry name" value="Riboflavin kinase-like"/>
    <property type="match status" value="1"/>
</dbReference>
<dbReference type="GO" id="GO:0006747">
    <property type="term" value="P:FAD biosynthetic process"/>
    <property type="evidence" value="ECO:0007669"/>
    <property type="project" value="UniProtKB-UniRule"/>
</dbReference>
<dbReference type="NCBIfam" id="NF004160">
    <property type="entry name" value="PRK05627.1-3"/>
    <property type="match status" value="1"/>
</dbReference>
<dbReference type="Pfam" id="PF06574">
    <property type="entry name" value="FAD_syn"/>
    <property type="match status" value="1"/>
</dbReference>
<feature type="domain" description="Riboflavin kinase" evidence="16">
    <location>
        <begin position="182"/>
        <end position="307"/>
    </location>
</feature>
<dbReference type="UniPathway" id="UPA00276">
    <property type="reaction ID" value="UER00406"/>
</dbReference>
<dbReference type="Pfam" id="PF01687">
    <property type="entry name" value="Flavokinase"/>
    <property type="match status" value="1"/>
</dbReference>
<accession>A0A0K1P9X1</accession>
<dbReference type="InterPro" id="IPR015865">
    <property type="entry name" value="Riboflavin_kinase_bac/euk"/>
</dbReference>
<evidence type="ECO:0000256" key="10">
    <source>
        <dbReference type="ARBA" id="ARBA00022827"/>
    </source>
</evidence>
<dbReference type="Gene3D" id="3.40.50.620">
    <property type="entry name" value="HUPs"/>
    <property type="match status" value="1"/>
</dbReference>
<organism evidence="17 18">
    <name type="scientific">Vulgatibacter incomptus</name>
    <dbReference type="NCBI Taxonomy" id="1391653"/>
    <lineage>
        <taxon>Bacteria</taxon>
        <taxon>Pseudomonadati</taxon>
        <taxon>Myxococcota</taxon>
        <taxon>Myxococcia</taxon>
        <taxon>Myxococcales</taxon>
        <taxon>Cystobacterineae</taxon>
        <taxon>Vulgatibacteraceae</taxon>
        <taxon>Vulgatibacter</taxon>
    </lineage>
</organism>
<proteinExistence type="inferred from homology"/>
<keyword evidence="6 15" id="KW-0808">Transferase</keyword>
<keyword evidence="12" id="KW-0511">Multifunctional enzyme</keyword>
<evidence type="ECO:0000256" key="8">
    <source>
        <dbReference type="ARBA" id="ARBA00022741"/>
    </source>
</evidence>
<dbReference type="EC" id="2.7.1.26" evidence="15"/>
<evidence type="ECO:0000313" key="17">
    <source>
        <dbReference type="EMBL" id="AKU90297.1"/>
    </source>
</evidence>
<gene>
    <name evidence="17" type="ORF">AKJ08_0684</name>
</gene>
<evidence type="ECO:0000256" key="4">
    <source>
        <dbReference type="ARBA" id="ARBA00022630"/>
    </source>
</evidence>
<dbReference type="RefSeq" id="WP_050724763.1">
    <property type="nucleotide sequence ID" value="NZ_CP012332.1"/>
</dbReference>
<dbReference type="GO" id="GO:0003919">
    <property type="term" value="F:FMN adenylyltransferase activity"/>
    <property type="evidence" value="ECO:0007669"/>
    <property type="project" value="UniProtKB-UniRule"/>
</dbReference>
<evidence type="ECO:0000256" key="6">
    <source>
        <dbReference type="ARBA" id="ARBA00022679"/>
    </source>
</evidence>
<dbReference type="InterPro" id="IPR023468">
    <property type="entry name" value="Riboflavin_kinase"/>
</dbReference>
<evidence type="ECO:0000256" key="7">
    <source>
        <dbReference type="ARBA" id="ARBA00022695"/>
    </source>
</evidence>
<evidence type="ECO:0000256" key="1">
    <source>
        <dbReference type="ARBA" id="ARBA00002121"/>
    </source>
</evidence>
<dbReference type="OrthoDB" id="9803667at2"/>
<evidence type="ECO:0000256" key="11">
    <source>
        <dbReference type="ARBA" id="ARBA00022840"/>
    </source>
</evidence>
<dbReference type="Gene3D" id="2.40.30.30">
    <property type="entry name" value="Riboflavin kinase-like"/>
    <property type="match status" value="1"/>
</dbReference>
<dbReference type="PATRIC" id="fig|1391653.3.peg.703"/>
<keyword evidence="10 15" id="KW-0274">FAD</keyword>
<dbReference type="InterPro" id="IPR002606">
    <property type="entry name" value="Riboflavin_kinase_bac"/>
</dbReference>
<keyword evidence="7 15" id="KW-0548">Nucleotidyltransferase</keyword>
<dbReference type="GO" id="GO:0005524">
    <property type="term" value="F:ATP binding"/>
    <property type="evidence" value="ECO:0007669"/>
    <property type="project" value="UniProtKB-UniRule"/>
</dbReference>
<evidence type="ECO:0000256" key="2">
    <source>
        <dbReference type="ARBA" id="ARBA00004726"/>
    </source>
</evidence>
<dbReference type="GO" id="GO:0009231">
    <property type="term" value="P:riboflavin biosynthetic process"/>
    <property type="evidence" value="ECO:0007669"/>
    <property type="project" value="InterPro"/>
</dbReference>
<dbReference type="InterPro" id="IPR023465">
    <property type="entry name" value="Riboflavin_kinase_dom_sf"/>
</dbReference>
<evidence type="ECO:0000256" key="15">
    <source>
        <dbReference type="PIRNR" id="PIRNR004491"/>
    </source>
</evidence>
<comment type="pathway">
    <text evidence="3 15">Cofactor biosynthesis; FMN biosynthesis; FMN from riboflavin (ATP route): step 1/1.</text>
</comment>
<evidence type="ECO:0000256" key="14">
    <source>
        <dbReference type="ARBA" id="ARBA00049494"/>
    </source>
</evidence>
<dbReference type="UniPathway" id="UPA00277">
    <property type="reaction ID" value="UER00407"/>
</dbReference>
<dbReference type="CDD" id="cd02064">
    <property type="entry name" value="FAD_synthetase_N"/>
    <property type="match status" value="1"/>
</dbReference>
<comment type="pathway">
    <text evidence="2 15">Cofactor biosynthesis; FAD biosynthesis; FAD from FMN: step 1/1.</text>
</comment>
<evidence type="ECO:0000313" key="18">
    <source>
        <dbReference type="Proteomes" id="UP000055590"/>
    </source>
</evidence>
<dbReference type="FunFam" id="3.40.50.620:FF:000021">
    <property type="entry name" value="Riboflavin biosynthesis protein"/>
    <property type="match status" value="1"/>
</dbReference>
<dbReference type="InterPro" id="IPR014729">
    <property type="entry name" value="Rossmann-like_a/b/a_fold"/>
</dbReference>
<keyword evidence="5 15" id="KW-0288">FMN</keyword>
<dbReference type="GO" id="GO:0009398">
    <property type="term" value="P:FMN biosynthetic process"/>
    <property type="evidence" value="ECO:0007669"/>
    <property type="project" value="UniProtKB-UniRule"/>
</dbReference>
<sequence length="323" mass="34591">MDVFHSVAQARDQLYGCAVAIGNFDGVHPGHHRLLELARELSRPRGTKAVLLTFEPHPAKILSPDFAPPLIATLPRKLQLLEAEGLDAVVLQRFDRAYAGTSPDDFVMRDLLDGMGARDIVVGYDFTFGKGRAGTPDVLARLAGTSAKVHTVPAVTREGLAVSSSKIRELVLEGRVGPAADLLGRPFVLDGEVVPGRGRGTKIGVPTANVAPDTELLPAAGVYAVRVAVEGMEGTVGGAANIGRKPTFGDEELTVEVHLFDVDANLYGKRMAVAFLQRLRAEQRFASVEELVARIHLDIDEARAIAGRQADLPLVTVQRAFAN</sequence>
<protein>
    <recommendedName>
        <fullName evidence="15">Riboflavin biosynthesis protein</fullName>
    </recommendedName>
    <domain>
        <recommendedName>
            <fullName evidence="15">Riboflavin kinase</fullName>
            <ecNumber evidence="15">2.7.1.26</ecNumber>
        </recommendedName>
        <alternativeName>
            <fullName evidence="15">Flavokinase</fullName>
        </alternativeName>
    </domain>
    <domain>
        <recommendedName>
            <fullName evidence="15">FMN adenylyltransferase</fullName>
            <ecNumber evidence="15">2.7.7.2</ecNumber>
        </recommendedName>
        <alternativeName>
            <fullName evidence="15">FAD pyrophosphorylase</fullName>
        </alternativeName>
        <alternativeName>
            <fullName evidence="15">FAD synthase</fullName>
        </alternativeName>
    </domain>
</protein>
<evidence type="ECO:0000256" key="5">
    <source>
        <dbReference type="ARBA" id="ARBA00022643"/>
    </source>
</evidence>
<dbReference type="PANTHER" id="PTHR22749">
    <property type="entry name" value="RIBOFLAVIN KINASE/FMN ADENYLYLTRANSFERASE"/>
    <property type="match status" value="1"/>
</dbReference>
<dbReference type="PANTHER" id="PTHR22749:SF6">
    <property type="entry name" value="RIBOFLAVIN KINASE"/>
    <property type="match status" value="1"/>
</dbReference>
<dbReference type="EMBL" id="CP012332">
    <property type="protein sequence ID" value="AKU90297.1"/>
    <property type="molecule type" value="Genomic_DNA"/>
</dbReference>
<evidence type="ECO:0000256" key="9">
    <source>
        <dbReference type="ARBA" id="ARBA00022777"/>
    </source>
</evidence>
<comment type="similarity">
    <text evidence="15">Belongs to the ribF family.</text>
</comment>
<dbReference type="Proteomes" id="UP000055590">
    <property type="component" value="Chromosome"/>
</dbReference>
<keyword evidence="11 15" id="KW-0067">ATP-binding</keyword>
<evidence type="ECO:0000256" key="13">
    <source>
        <dbReference type="ARBA" id="ARBA00047880"/>
    </source>
</evidence>
<dbReference type="SUPFAM" id="SSF52374">
    <property type="entry name" value="Nucleotidylyl transferase"/>
    <property type="match status" value="1"/>
</dbReference>
<keyword evidence="9 15" id="KW-0418">Kinase</keyword>
<dbReference type="KEGG" id="vin:AKJ08_0684"/>
<evidence type="ECO:0000256" key="12">
    <source>
        <dbReference type="ARBA" id="ARBA00023268"/>
    </source>
</evidence>
<reference evidence="17 18" key="1">
    <citation type="submission" date="2015-08" db="EMBL/GenBank/DDBJ databases">
        <authorList>
            <person name="Babu N.S."/>
            <person name="Beckwith C.J."/>
            <person name="Beseler K.G."/>
            <person name="Brison A."/>
            <person name="Carone J.V."/>
            <person name="Caskin T.P."/>
            <person name="Diamond M."/>
            <person name="Durham M.E."/>
            <person name="Foxe J.M."/>
            <person name="Go M."/>
            <person name="Henderson B.A."/>
            <person name="Jones I.B."/>
            <person name="McGettigan J.A."/>
            <person name="Micheletti S.J."/>
            <person name="Nasrallah M.E."/>
            <person name="Ortiz D."/>
            <person name="Piller C.R."/>
            <person name="Privatt S.R."/>
            <person name="Schneider S.L."/>
            <person name="Sharp S."/>
            <person name="Smith T.C."/>
            <person name="Stanton J.D."/>
            <person name="Ullery H.E."/>
            <person name="Wilson R.J."/>
            <person name="Serrano M.G."/>
            <person name="Buck G."/>
            <person name="Lee V."/>
            <person name="Wang Y."/>
            <person name="Carvalho R."/>
            <person name="Voegtly L."/>
            <person name="Shi R."/>
            <person name="Duckworth R."/>
            <person name="Johnson A."/>
            <person name="Loviza R."/>
            <person name="Walstead R."/>
            <person name="Shah Z."/>
            <person name="Kiflezghi M."/>
            <person name="Wade K."/>
            <person name="Ball S.L."/>
            <person name="Bradley K.W."/>
            <person name="Asai D.J."/>
            <person name="Bowman C.A."/>
            <person name="Russell D.A."/>
            <person name="Pope W.H."/>
            <person name="Jacobs-Sera D."/>
            <person name="Hendrix R.W."/>
            <person name="Hatfull G.F."/>
        </authorList>
    </citation>
    <scope>NUCLEOTIDE SEQUENCE [LARGE SCALE GENOMIC DNA]</scope>
    <source>
        <strain evidence="17 18">DSM 27710</strain>
    </source>
</reference>
<dbReference type="AlphaFoldDB" id="A0A0K1P9X1"/>
<keyword evidence="8 15" id="KW-0547">Nucleotide-binding</keyword>
<comment type="catalytic activity">
    <reaction evidence="14 15">
        <text>FMN + ATP + H(+) = FAD + diphosphate</text>
        <dbReference type="Rhea" id="RHEA:17237"/>
        <dbReference type="ChEBI" id="CHEBI:15378"/>
        <dbReference type="ChEBI" id="CHEBI:30616"/>
        <dbReference type="ChEBI" id="CHEBI:33019"/>
        <dbReference type="ChEBI" id="CHEBI:57692"/>
        <dbReference type="ChEBI" id="CHEBI:58210"/>
        <dbReference type="EC" id="2.7.7.2"/>
    </reaction>
</comment>
<dbReference type="EC" id="2.7.7.2" evidence="15"/>
<dbReference type="InterPro" id="IPR015864">
    <property type="entry name" value="FAD_synthase"/>
</dbReference>
<evidence type="ECO:0000256" key="3">
    <source>
        <dbReference type="ARBA" id="ARBA00005201"/>
    </source>
</evidence>
<dbReference type="NCBIfam" id="NF004162">
    <property type="entry name" value="PRK05627.1-5"/>
    <property type="match status" value="1"/>
</dbReference>
<keyword evidence="18" id="KW-1185">Reference proteome</keyword>
<comment type="catalytic activity">
    <reaction evidence="13 15">
        <text>riboflavin + ATP = FMN + ADP + H(+)</text>
        <dbReference type="Rhea" id="RHEA:14357"/>
        <dbReference type="ChEBI" id="CHEBI:15378"/>
        <dbReference type="ChEBI" id="CHEBI:30616"/>
        <dbReference type="ChEBI" id="CHEBI:57986"/>
        <dbReference type="ChEBI" id="CHEBI:58210"/>
        <dbReference type="ChEBI" id="CHEBI:456216"/>
        <dbReference type="EC" id="2.7.1.26"/>
    </reaction>
</comment>
<evidence type="ECO:0000259" key="16">
    <source>
        <dbReference type="SMART" id="SM00904"/>
    </source>
</evidence>
<dbReference type="NCBIfam" id="TIGR00083">
    <property type="entry name" value="ribF"/>
    <property type="match status" value="1"/>
</dbReference>